<evidence type="ECO:0000313" key="2">
    <source>
        <dbReference type="Proteomes" id="UP000315289"/>
    </source>
</evidence>
<sequence>MSTLKENEKEIEGLTQQKIDEITNIYSEKGFENELLKDVVNVITSKERIG</sequence>
<comment type="caution">
    <text evidence="1">The sequence shown here is derived from an EMBL/GenBank/DDBJ whole genome shotgun (WGS) entry which is preliminary data.</text>
</comment>
<name>A0A557SSW3_9ARCH</name>
<dbReference type="Proteomes" id="UP000315289">
    <property type="component" value="Unassembled WGS sequence"/>
</dbReference>
<organism evidence="1 2">
    <name type="scientific">Candidatus Nitrosocosmicus arcticus</name>
    <dbReference type="NCBI Taxonomy" id="2035267"/>
    <lineage>
        <taxon>Archaea</taxon>
        <taxon>Nitrososphaerota</taxon>
        <taxon>Nitrososphaeria</taxon>
        <taxon>Nitrososphaerales</taxon>
        <taxon>Nitrososphaeraceae</taxon>
        <taxon>Candidatus Nitrosocosmicus</taxon>
    </lineage>
</organism>
<reference evidence="1 2" key="1">
    <citation type="journal article" date="2019" name="Front. Microbiol.">
        <title>Ammonia Oxidation by the Arctic Terrestrial Thaumarchaeote Candidatus Nitrosocosmicus arcticus Is Stimulated by Increasing Temperatures.</title>
        <authorList>
            <person name="Alves R.J.E."/>
            <person name="Kerou M."/>
            <person name="Zappe A."/>
            <person name="Bittner R."/>
            <person name="Abby S.S."/>
            <person name="Schmidt H.A."/>
            <person name="Pfeifer K."/>
            <person name="Schleper C."/>
        </authorList>
    </citation>
    <scope>NUCLEOTIDE SEQUENCE [LARGE SCALE GENOMIC DNA]</scope>
    <source>
        <strain evidence="1 2">Kfb</strain>
    </source>
</reference>
<proteinExistence type="predicted"/>
<keyword evidence="2" id="KW-1185">Reference proteome</keyword>
<protein>
    <submittedName>
        <fullName evidence="1">Uncharacterized protein</fullName>
    </submittedName>
</protein>
<dbReference type="EMBL" id="VOAH01000013">
    <property type="protein sequence ID" value="TVP39684.1"/>
    <property type="molecule type" value="Genomic_DNA"/>
</dbReference>
<gene>
    <name evidence="1" type="ORF">NARC_130023</name>
</gene>
<accession>A0A557SSW3</accession>
<evidence type="ECO:0000313" key="1">
    <source>
        <dbReference type="EMBL" id="TVP39684.1"/>
    </source>
</evidence>
<dbReference type="AlphaFoldDB" id="A0A557SSW3"/>